<protein>
    <submittedName>
        <fullName evidence="1">Uncharacterized protein</fullName>
    </submittedName>
</protein>
<dbReference type="AlphaFoldDB" id="A0AA39MIK6"/>
<dbReference type="EMBL" id="JAUEPT010000061">
    <property type="protein sequence ID" value="KAK0435662.1"/>
    <property type="molecule type" value="Genomic_DNA"/>
</dbReference>
<dbReference type="Proteomes" id="UP001175226">
    <property type="component" value="Unassembled WGS sequence"/>
</dbReference>
<keyword evidence="2" id="KW-1185">Reference proteome</keyword>
<sequence>MITLYDFPSKVADSPGTMITWRTRYCLNLENFPYQIVYVEIPDIEALTKKIGAALTGLWPFSLPSPMQLMKLSNNLRSPLFDADMVMKMDDWTTARMKERFARIYTLKAPEGEEREKMRVATKENLRKMNKWIEGCEGDWQ</sequence>
<reference evidence="1" key="1">
    <citation type="submission" date="2023-06" db="EMBL/GenBank/DDBJ databases">
        <authorList>
            <consortium name="Lawrence Berkeley National Laboratory"/>
            <person name="Ahrendt S."/>
            <person name="Sahu N."/>
            <person name="Indic B."/>
            <person name="Wong-Bajracharya J."/>
            <person name="Merenyi Z."/>
            <person name="Ke H.-M."/>
            <person name="Monk M."/>
            <person name="Kocsube S."/>
            <person name="Drula E."/>
            <person name="Lipzen A."/>
            <person name="Balint B."/>
            <person name="Henrissat B."/>
            <person name="Andreopoulos B."/>
            <person name="Martin F.M."/>
            <person name="Harder C.B."/>
            <person name="Rigling D."/>
            <person name="Ford K.L."/>
            <person name="Foster G.D."/>
            <person name="Pangilinan J."/>
            <person name="Papanicolaou A."/>
            <person name="Barry K."/>
            <person name="LaButti K."/>
            <person name="Viragh M."/>
            <person name="Koriabine M."/>
            <person name="Yan M."/>
            <person name="Riley R."/>
            <person name="Champramary S."/>
            <person name="Plett K.L."/>
            <person name="Tsai I.J."/>
            <person name="Slot J."/>
            <person name="Sipos G."/>
            <person name="Plett J."/>
            <person name="Nagy L.G."/>
            <person name="Grigoriev I.V."/>
        </authorList>
    </citation>
    <scope>NUCLEOTIDE SEQUENCE</scope>
    <source>
        <strain evidence="1">FPL87.14</strain>
    </source>
</reference>
<dbReference type="Gene3D" id="3.40.30.10">
    <property type="entry name" value="Glutaredoxin"/>
    <property type="match status" value="1"/>
</dbReference>
<gene>
    <name evidence="1" type="ORF">EV421DRAFT_1834932</name>
</gene>
<proteinExistence type="predicted"/>
<name>A0AA39MIK6_9AGAR</name>
<comment type="caution">
    <text evidence="1">The sequence shown here is derived from an EMBL/GenBank/DDBJ whole genome shotgun (WGS) entry which is preliminary data.</text>
</comment>
<evidence type="ECO:0000313" key="1">
    <source>
        <dbReference type="EMBL" id="KAK0435662.1"/>
    </source>
</evidence>
<organism evidence="1 2">
    <name type="scientific">Armillaria borealis</name>
    <dbReference type="NCBI Taxonomy" id="47425"/>
    <lineage>
        <taxon>Eukaryota</taxon>
        <taxon>Fungi</taxon>
        <taxon>Dikarya</taxon>
        <taxon>Basidiomycota</taxon>
        <taxon>Agaricomycotina</taxon>
        <taxon>Agaricomycetes</taxon>
        <taxon>Agaricomycetidae</taxon>
        <taxon>Agaricales</taxon>
        <taxon>Marasmiineae</taxon>
        <taxon>Physalacriaceae</taxon>
        <taxon>Armillaria</taxon>
    </lineage>
</organism>
<evidence type="ECO:0000313" key="2">
    <source>
        <dbReference type="Proteomes" id="UP001175226"/>
    </source>
</evidence>
<accession>A0AA39MIK6</accession>